<proteinExistence type="inferred from homology"/>
<evidence type="ECO:0000256" key="2">
    <source>
        <dbReference type="ARBA" id="ARBA00047762"/>
    </source>
</evidence>
<dbReference type="EMBL" id="CAJVCH010537231">
    <property type="protein sequence ID" value="CAG7825696.1"/>
    <property type="molecule type" value="Genomic_DNA"/>
</dbReference>
<reference evidence="5" key="1">
    <citation type="submission" date="2021-06" db="EMBL/GenBank/DDBJ databases">
        <authorList>
            <person name="Hodson N. C."/>
            <person name="Mongue J. A."/>
            <person name="Jaron S. K."/>
        </authorList>
    </citation>
    <scope>NUCLEOTIDE SEQUENCE</scope>
</reference>
<dbReference type="PROSITE" id="PS51184">
    <property type="entry name" value="JMJC"/>
    <property type="match status" value="1"/>
</dbReference>
<dbReference type="GO" id="GO:0016706">
    <property type="term" value="F:2-oxoglutarate-dependent dioxygenase activity"/>
    <property type="evidence" value="ECO:0007669"/>
    <property type="project" value="TreeGrafter"/>
</dbReference>
<dbReference type="Proteomes" id="UP000708208">
    <property type="component" value="Unassembled WGS sequence"/>
</dbReference>
<dbReference type="AlphaFoldDB" id="A0A8J2L3T0"/>
<organism evidence="5 6">
    <name type="scientific">Allacma fusca</name>
    <dbReference type="NCBI Taxonomy" id="39272"/>
    <lineage>
        <taxon>Eukaryota</taxon>
        <taxon>Metazoa</taxon>
        <taxon>Ecdysozoa</taxon>
        <taxon>Arthropoda</taxon>
        <taxon>Hexapoda</taxon>
        <taxon>Collembola</taxon>
        <taxon>Symphypleona</taxon>
        <taxon>Sminthuridae</taxon>
        <taxon>Allacma</taxon>
    </lineage>
</organism>
<evidence type="ECO:0000313" key="5">
    <source>
        <dbReference type="EMBL" id="CAG7825696.1"/>
    </source>
</evidence>
<comment type="similarity">
    <text evidence="1">Belongs to the JMJD6 family.</text>
</comment>
<sequence length="143" mass="17058">DWHILRDSNNYRPYVTPPYFRSDWLNEVWGLFDDGDDFIFCYMGPKGTWTPFHSDVYESFSWSANVIGTKKWHIYPPGGENRFKNAKTKDVKYDYAHPGVKDVDYYEVIQQAGEVIFIPSGWHHVVWNLVRHLCDVVRHWWGK</sequence>
<accession>A0A8J2L3T0</accession>
<dbReference type="InterPro" id="IPR050910">
    <property type="entry name" value="JMJD6_ArgDemeth/LysHydrox"/>
</dbReference>
<dbReference type="OrthoDB" id="203487at2759"/>
<evidence type="ECO:0000256" key="3">
    <source>
        <dbReference type="ARBA" id="ARBA00082904"/>
    </source>
</evidence>
<dbReference type="SMART" id="SM00558">
    <property type="entry name" value="JmjC"/>
    <property type="match status" value="1"/>
</dbReference>
<feature type="domain" description="JmjC" evidence="4">
    <location>
        <begin position="6"/>
        <end position="143"/>
    </location>
</feature>
<dbReference type="GO" id="GO:0005634">
    <property type="term" value="C:nucleus"/>
    <property type="evidence" value="ECO:0007669"/>
    <property type="project" value="TreeGrafter"/>
</dbReference>
<feature type="non-terminal residue" evidence="5">
    <location>
        <position position="1"/>
    </location>
</feature>
<dbReference type="PANTHER" id="PTHR12480:SF6">
    <property type="entry name" value="2-OXOGLUTARATE AND IRON-DEPENDENT OXYGENASE JMJD4"/>
    <property type="match status" value="1"/>
</dbReference>
<dbReference type="PANTHER" id="PTHR12480">
    <property type="entry name" value="ARGININE DEMETHYLASE AND LYSYL-HYDROXYLASE JMJD"/>
    <property type="match status" value="1"/>
</dbReference>
<dbReference type="GO" id="GO:0043565">
    <property type="term" value="F:sequence-specific DNA binding"/>
    <property type="evidence" value="ECO:0007669"/>
    <property type="project" value="TreeGrafter"/>
</dbReference>
<dbReference type="GO" id="GO:0045905">
    <property type="term" value="P:positive regulation of translational termination"/>
    <property type="evidence" value="ECO:0007669"/>
    <property type="project" value="TreeGrafter"/>
</dbReference>
<gene>
    <name evidence="5" type="ORF">AFUS01_LOCUS35794</name>
</gene>
<name>A0A8J2L3T0_9HEXA</name>
<protein>
    <recommendedName>
        <fullName evidence="3">Jumonji domain-containing protein 4</fullName>
    </recommendedName>
</protein>
<dbReference type="GO" id="GO:0005737">
    <property type="term" value="C:cytoplasm"/>
    <property type="evidence" value="ECO:0007669"/>
    <property type="project" value="TreeGrafter"/>
</dbReference>
<dbReference type="InterPro" id="IPR003347">
    <property type="entry name" value="JmjC_dom"/>
</dbReference>
<keyword evidence="6" id="KW-1185">Reference proteome</keyword>
<evidence type="ECO:0000313" key="6">
    <source>
        <dbReference type="Proteomes" id="UP000708208"/>
    </source>
</evidence>
<evidence type="ECO:0000256" key="1">
    <source>
        <dbReference type="ARBA" id="ARBA00038068"/>
    </source>
</evidence>
<comment type="catalytic activity">
    <reaction evidence="2">
        <text>L-lysyl-[protein] + 2-oxoglutarate + O2 = 4-hydroxy-L-lysyl-[protein] + succinate + CO2</text>
        <dbReference type="Rhea" id="RHEA:57156"/>
        <dbReference type="Rhea" id="RHEA-COMP:9752"/>
        <dbReference type="Rhea" id="RHEA-COMP:15084"/>
        <dbReference type="ChEBI" id="CHEBI:15379"/>
        <dbReference type="ChEBI" id="CHEBI:16526"/>
        <dbReference type="ChEBI" id="CHEBI:16810"/>
        <dbReference type="ChEBI" id="CHEBI:29969"/>
        <dbReference type="ChEBI" id="CHEBI:30031"/>
        <dbReference type="ChEBI" id="CHEBI:141495"/>
    </reaction>
</comment>
<dbReference type="Pfam" id="PF02373">
    <property type="entry name" value="JmjC"/>
    <property type="match status" value="1"/>
</dbReference>
<comment type="caution">
    <text evidence="5">The sequence shown here is derived from an EMBL/GenBank/DDBJ whole genome shotgun (WGS) entry which is preliminary data.</text>
</comment>
<evidence type="ECO:0000259" key="4">
    <source>
        <dbReference type="PROSITE" id="PS51184"/>
    </source>
</evidence>